<dbReference type="RefSeq" id="XP_030763233.1">
    <property type="nucleotide sequence ID" value="XM_030907373.1"/>
</dbReference>
<dbReference type="Gene3D" id="2.40.40.10">
    <property type="entry name" value="RlpA-like domain"/>
    <property type="match status" value="1"/>
</dbReference>
<evidence type="ECO:0000256" key="8">
    <source>
        <dbReference type="ARBA" id="ARBA00023326"/>
    </source>
</evidence>
<keyword evidence="11" id="KW-1185">Reference proteome</keyword>
<dbReference type="Proteomes" id="UP000504635">
    <property type="component" value="Unplaced"/>
</dbReference>
<feature type="signal peptide" evidence="9">
    <location>
        <begin position="1"/>
        <end position="16"/>
    </location>
</feature>
<sequence length="253" mass="27100">MKVLIVVLGFVGVVLCGSILSQRQPEIKKVVGGYSGSCTTSRYWDCCKPTCSWKGNTNTDYGPVRACSSDGYNVDDGNTESGCVGGSSYMCNNQQSVVINSTLAYGFAAAMFISPPENMCCTCFLLSFQKGEWGDCSGKQMVVQITNTGAGSSNSSGDQNNIEVAMPGGGVGYYTEGCKTQWNAPDLGWGDQYGGVTTEDGCYELPTQLQDGCKFRWEFLNGCSNPPATFEQVVCPQEIVDISGCKMDPVWNS</sequence>
<keyword evidence="7" id="KW-0326">Glycosidase</keyword>
<dbReference type="InterPro" id="IPR052288">
    <property type="entry name" value="GH45_Enzymes"/>
</dbReference>
<dbReference type="GO" id="GO:0030245">
    <property type="term" value="P:cellulose catabolic process"/>
    <property type="evidence" value="ECO:0007669"/>
    <property type="project" value="UniProtKB-KW"/>
</dbReference>
<name>A0A6J2YGU9_SITOR</name>
<protein>
    <recommendedName>
        <fullName evidence="3">cellulase</fullName>
        <ecNumber evidence="3">3.2.1.4</ecNumber>
    </recommendedName>
</protein>
<accession>A0A6J2YGU9</accession>
<dbReference type="PANTHER" id="PTHR39730:SF1">
    <property type="entry name" value="ENDOGLUCANASE 1"/>
    <property type="match status" value="1"/>
</dbReference>
<keyword evidence="5" id="KW-0136">Cellulose degradation</keyword>
<comment type="similarity">
    <text evidence="2">Belongs to the glycosyl hydrolase 45 (cellulase K) family.</text>
</comment>
<evidence type="ECO:0000256" key="5">
    <source>
        <dbReference type="ARBA" id="ARBA00023001"/>
    </source>
</evidence>
<keyword evidence="4" id="KW-0378">Hydrolase</keyword>
<evidence type="ECO:0000313" key="12">
    <source>
        <dbReference type="RefSeq" id="XP_030763233.1"/>
    </source>
</evidence>
<dbReference type="EC" id="3.2.1.4" evidence="3"/>
<feature type="domain" description="Glycosyl hydrolases family 45 active site" evidence="10">
    <location>
        <begin position="39"/>
        <end position="246"/>
    </location>
</feature>
<dbReference type="KEGG" id="soy:115887862"/>
<evidence type="ECO:0000313" key="11">
    <source>
        <dbReference type="Proteomes" id="UP000504635"/>
    </source>
</evidence>
<gene>
    <name evidence="12" type="primary">LOC115887862</name>
</gene>
<evidence type="ECO:0000256" key="1">
    <source>
        <dbReference type="ARBA" id="ARBA00000966"/>
    </source>
</evidence>
<keyword evidence="6" id="KW-0119">Carbohydrate metabolism</keyword>
<dbReference type="SUPFAM" id="SSF50685">
    <property type="entry name" value="Barwin-like endoglucanases"/>
    <property type="match status" value="1"/>
</dbReference>
<dbReference type="GeneID" id="115887862"/>
<evidence type="ECO:0000256" key="2">
    <source>
        <dbReference type="ARBA" id="ARBA00007793"/>
    </source>
</evidence>
<reference evidence="12" key="1">
    <citation type="submission" date="2025-08" db="UniProtKB">
        <authorList>
            <consortium name="RefSeq"/>
        </authorList>
    </citation>
    <scope>IDENTIFICATION</scope>
    <source>
        <tissue evidence="12">Gonads</tissue>
    </source>
</reference>
<keyword evidence="9" id="KW-0732">Signal</keyword>
<dbReference type="InterPro" id="IPR000334">
    <property type="entry name" value="Glyco_hydro_45"/>
</dbReference>
<evidence type="ECO:0000259" key="10">
    <source>
        <dbReference type="Pfam" id="PF02015"/>
    </source>
</evidence>
<evidence type="ECO:0000256" key="3">
    <source>
        <dbReference type="ARBA" id="ARBA00012601"/>
    </source>
</evidence>
<dbReference type="GO" id="GO:0008810">
    <property type="term" value="F:cellulase activity"/>
    <property type="evidence" value="ECO:0007669"/>
    <property type="project" value="UniProtKB-EC"/>
</dbReference>
<evidence type="ECO:0000256" key="4">
    <source>
        <dbReference type="ARBA" id="ARBA00022801"/>
    </source>
</evidence>
<dbReference type="AlphaFoldDB" id="A0A6J2YGU9"/>
<evidence type="ECO:0000256" key="9">
    <source>
        <dbReference type="SAM" id="SignalP"/>
    </source>
</evidence>
<organism evidence="11 12">
    <name type="scientific">Sitophilus oryzae</name>
    <name type="common">Rice weevil</name>
    <name type="synonym">Curculio oryzae</name>
    <dbReference type="NCBI Taxonomy" id="7048"/>
    <lineage>
        <taxon>Eukaryota</taxon>
        <taxon>Metazoa</taxon>
        <taxon>Ecdysozoa</taxon>
        <taxon>Arthropoda</taxon>
        <taxon>Hexapoda</taxon>
        <taxon>Insecta</taxon>
        <taxon>Pterygota</taxon>
        <taxon>Neoptera</taxon>
        <taxon>Endopterygota</taxon>
        <taxon>Coleoptera</taxon>
        <taxon>Polyphaga</taxon>
        <taxon>Cucujiformia</taxon>
        <taxon>Curculionidae</taxon>
        <taxon>Dryophthorinae</taxon>
        <taxon>Sitophilus</taxon>
    </lineage>
</organism>
<keyword evidence="8" id="KW-0624">Polysaccharide degradation</keyword>
<evidence type="ECO:0000256" key="7">
    <source>
        <dbReference type="ARBA" id="ARBA00023295"/>
    </source>
</evidence>
<dbReference type="Pfam" id="PF02015">
    <property type="entry name" value="Glyco_hydro_45"/>
    <property type="match status" value="1"/>
</dbReference>
<evidence type="ECO:0000256" key="6">
    <source>
        <dbReference type="ARBA" id="ARBA00023277"/>
    </source>
</evidence>
<dbReference type="OrthoDB" id="10035502at2759"/>
<dbReference type="InParanoid" id="A0A6J2YGU9"/>
<feature type="chain" id="PRO_5026870972" description="cellulase" evidence="9">
    <location>
        <begin position="17"/>
        <end position="253"/>
    </location>
</feature>
<proteinExistence type="inferred from homology"/>
<dbReference type="PANTHER" id="PTHR39730">
    <property type="entry name" value="ENDOGLUCANASE 1"/>
    <property type="match status" value="1"/>
</dbReference>
<dbReference type="InterPro" id="IPR036908">
    <property type="entry name" value="RlpA-like_sf"/>
</dbReference>
<comment type="catalytic activity">
    <reaction evidence="1">
        <text>Endohydrolysis of (1-&gt;4)-beta-D-glucosidic linkages in cellulose, lichenin and cereal beta-D-glucans.</text>
        <dbReference type="EC" id="3.2.1.4"/>
    </reaction>
</comment>